<accession>A0ABT4VI64</accession>
<keyword evidence="1" id="KW-0560">Oxidoreductase</keyword>
<feature type="transmembrane region" description="Helical" evidence="2">
    <location>
        <begin position="162"/>
        <end position="185"/>
    </location>
</feature>
<dbReference type="InterPro" id="IPR013154">
    <property type="entry name" value="ADH-like_N"/>
</dbReference>
<dbReference type="InterPro" id="IPR036291">
    <property type="entry name" value="NAD(P)-bd_dom_sf"/>
</dbReference>
<evidence type="ECO:0000259" key="3">
    <source>
        <dbReference type="Pfam" id="PF00107"/>
    </source>
</evidence>
<dbReference type="SUPFAM" id="SSF50129">
    <property type="entry name" value="GroES-like"/>
    <property type="match status" value="1"/>
</dbReference>
<proteinExistence type="predicted"/>
<dbReference type="Gene3D" id="3.40.50.720">
    <property type="entry name" value="NAD(P)-binding Rossmann-like Domain"/>
    <property type="match status" value="1"/>
</dbReference>
<gene>
    <name evidence="5" type="ORF">OOZ53_03500</name>
</gene>
<feature type="domain" description="Alcohol dehydrogenase-like C-terminal" evidence="3">
    <location>
        <begin position="171"/>
        <end position="287"/>
    </location>
</feature>
<dbReference type="RefSeq" id="WP_271087926.1">
    <property type="nucleotide sequence ID" value="NZ_JAPJZH010000002.1"/>
</dbReference>
<dbReference type="InterPro" id="IPR050129">
    <property type="entry name" value="Zn_alcohol_dh"/>
</dbReference>
<comment type="caution">
    <text evidence="5">The sequence shown here is derived from an EMBL/GenBank/DDBJ whole genome shotgun (WGS) entry which is preliminary data.</text>
</comment>
<evidence type="ECO:0000259" key="4">
    <source>
        <dbReference type="Pfam" id="PF08240"/>
    </source>
</evidence>
<dbReference type="InterPro" id="IPR011032">
    <property type="entry name" value="GroES-like_sf"/>
</dbReference>
<dbReference type="PANTHER" id="PTHR43401:SF2">
    <property type="entry name" value="L-THREONINE 3-DEHYDROGENASE"/>
    <property type="match status" value="1"/>
</dbReference>
<dbReference type="PANTHER" id="PTHR43401">
    <property type="entry name" value="L-THREONINE 3-DEHYDROGENASE"/>
    <property type="match status" value="1"/>
</dbReference>
<dbReference type="Proteomes" id="UP001148313">
    <property type="component" value="Unassembled WGS sequence"/>
</dbReference>
<keyword evidence="2" id="KW-0472">Membrane</keyword>
<keyword evidence="6" id="KW-1185">Reference proteome</keyword>
<name>A0ABT4VI64_9HYPH</name>
<organism evidence="5 6">
    <name type="scientific">Hoeflea poritis</name>
    <dbReference type="NCBI Taxonomy" id="2993659"/>
    <lineage>
        <taxon>Bacteria</taxon>
        <taxon>Pseudomonadati</taxon>
        <taxon>Pseudomonadota</taxon>
        <taxon>Alphaproteobacteria</taxon>
        <taxon>Hyphomicrobiales</taxon>
        <taxon>Rhizobiaceae</taxon>
        <taxon>Hoeflea</taxon>
    </lineage>
</organism>
<dbReference type="EMBL" id="JAPJZH010000002">
    <property type="protein sequence ID" value="MDA4844396.1"/>
    <property type="molecule type" value="Genomic_DNA"/>
</dbReference>
<protein>
    <submittedName>
        <fullName evidence="5">Alcohol dehydrogenase catalytic domain-containing protein</fullName>
    </submittedName>
</protein>
<evidence type="ECO:0000256" key="2">
    <source>
        <dbReference type="SAM" id="Phobius"/>
    </source>
</evidence>
<evidence type="ECO:0000313" key="5">
    <source>
        <dbReference type="EMBL" id="MDA4844396.1"/>
    </source>
</evidence>
<evidence type="ECO:0000313" key="6">
    <source>
        <dbReference type="Proteomes" id="UP001148313"/>
    </source>
</evidence>
<keyword evidence="2" id="KW-0812">Transmembrane</keyword>
<dbReference type="Pfam" id="PF00107">
    <property type="entry name" value="ADH_zinc_N"/>
    <property type="match status" value="1"/>
</dbReference>
<dbReference type="Pfam" id="PF08240">
    <property type="entry name" value="ADH_N"/>
    <property type="match status" value="1"/>
</dbReference>
<feature type="domain" description="Alcohol dehydrogenase-like N-terminal" evidence="4">
    <location>
        <begin position="24"/>
        <end position="128"/>
    </location>
</feature>
<dbReference type="InterPro" id="IPR013149">
    <property type="entry name" value="ADH-like_C"/>
</dbReference>
<evidence type="ECO:0000256" key="1">
    <source>
        <dbReference type="ARBA" id="ARBA00023002"/>
    </source>
</evidence>
<dbReference type="SUPFAM" id="SSF51735">
    <property type="entry name" value="NAD(P)-binding Rossmann-fold domains"/>
    <property type="match status" value="1"/>
</dbReference>
<dbReference type="Gene3D" id="3.90.180.10">
    <property type="entry name" value="Medium-chain alcohol dehydrogenases, catalytic domain"/>
    <property type="match status" value="1"/>
</dbReference>
<reference evidence="5" key="1">
    <citation type="submission" date="2022-11" db="EMBL/GenBank/DDBJ databases">
        <title>Hoeflea poritis sp. nov., isolated from scleractinian coral Porites lutea.</title>
        <authorList>
            <person name="Zhang G."/>
            <person name="Wei Q."/>
            <person name="Cai L."/>
        </authorList>
    </citation>
    <scope>NUCLEOTIDE SEQUENCE</scope>
    <source>
        <strain evidence="5">E7-10</strain>
    </source>
</reference>
<keyword evidence="2" id="KW-1133">Transmembrane helix</keyword>
<sequence length="330" mass="35119">MKALVYQGEKRLAFMDVAQPEPHEGDVMVAVESVGICGSDMHAFLGHDERRPPPLILGHEPAGVVKTGPLAGKRVTVNPLVSCGVCAACRSGRENICPDRQILSMKPREGAFAQMICVPPSNLFEIPDHVSFDVAVLAEPIACGWHAVRLARRAMFGALEEARVLVIGGGAIGVGVALSLIAAGADNIILSEPNAERRDYLSDRCGLKAIAPEEIGSDQFDLVIDAVGYAATRSQAIALVRPGGVIMHIGLGGGAGDADFRRMTLQEITFIGTYTYTKQDFRETAQAICDGRLGPLDWTEKRPLGEGQSAFDDILAGRAQAPKIILKPSA</sequence>